<proteinExistence type="predicted"/>
<feature type="transmembrane region" description="Helical" evidence="1">
    <location>
        <begin position="76"/>
        <end position="95"/>
    </location>
</feature>
<comment type="caution">
    <text evidence="2">The sequence shown here is derived from an EMBL/GenBank/DDBJ whole genome shotgun (WGS) entry which is preliminary data.</text>
</comment>
<sequence>MKRKTVAQILLFVIGGLLFTFSLNMPVPGFKKLEFIEETSQRQVIEYHWYGKVKSVEPFEGDPKRMLSLFQQQQRIQNIQAGVLLFALMPWVLWWSREKKIYIYASVLVCFLLVSLDIFMVYQYS</sequence>
<dbReference type="RefSeq" id="WP_181473342.1">
    <property type="nucleotide sequence ID" value="NZ_JACEFG010000003.1"/>
</dbReference>
<accession>A0A838CX18</accession>
<gene>
    <name evidence="2" type="ORF">H0266_15570</name>
</gene>
<keyword evidence="1" id="KW-0812">Transmembrane</keyword>
<evidence type="ECO:0000313" key="3">
    <source>
        <dbReference type="Proteomes" id="UP000571017"/>
    </source>
</evidence>
<name>A0A838CX18_9BACI</name>
<feature type="transmembrane region" description="Helical" evidence="1">
    <location>
        <begin position="6"/>
        <end position="23"/>
    </location>
</feature>
<evidence type="ECO:0000313" key="2">
    <source>
        <dbReference type="EMBL" id="MBA2176315.1"/>
    </source>
</evidence>
<evidence type="ECO:0000256" key="1">
    <source>
        <dbReference type="SAM" id="Phobius"/>
    </source>
</evidence>
<protein>
    <submittedName>
        <fullName evidence="2">Uncharacterized protein</fullName>
    </submittedName>
</protein>
<reference evidence="2 3" key="1">
    <citation type="journal article" date="2004" name="Extremophiles">
        <title>Halobacillus locisalis sp. nov., a halophilic bacterium isolated from a marine solar saltern of the Yellow Sea in Korea.</title>
        <authorList>
            <person name="Yoon J.H."/>
            <person name="Kang K.H."/>
            <person name="Oh T.K."/>
            <person name="Park Y.H."/>
        </authorList>
    </citation>
    <scope>NUCLEOTIDE SEQUENCE [LARGE SCALE GENOMIC DNA]</scope>
    <source>
        <strain evidence="2 3">KCTC 3788</strain>
    </source>
</reference>
<dbReference type="AlphaFoldDB" id="A0A838CX18"/>
<feature type="transmembrane region" description="Helical" evidence="1">
    <location>
        <begin position="101"/>
        <end position="122"/>
    </location>
</feature>
<keyword evidence="1" id="KW-1133">Transmembrane helix</keyword>
<dbReference type="EMBL" id="JACEFG010000003">
    <property type="protein sequence ID" value="MBA2176315.1"/>
    <property type="molecule type" value="Genomic_DNA"/>
</dbReference>
<keyword evidence="3" id="KW-1185">Reference proteome</keyword>
<dbReference type="Proteomes" id="UP000571017">
    <property type="component" value="Unassembled WGS sequence"/>
</dbReference>
<organism evidence="2 3">
    <name type="scientific">Halobacillus locisalis</name>
    <dbReference type="NCBI Taxonomy" id="220753"/>
    <lineage>
        <taxon>Bacteria</taxon>
        <taxon>Bacillati</taxon>
        <taxon>Bacillota</taxon>
        <taxon>Bacilli</taxon>
        <taxon>Bacillales</taxon>
        <taxon>Bacillaceae</taxon>
        <taxon>Halobacillus</taxon>
    </lineage>
</organism>
<keyword evidence="1" id="KW-0472">Membrane</keyword>